<dbReference type="Pfam" id="PF01872">
    <property type="entry name" value="RibD_C"/>
    <property type="match status" value="1"/>
</dbReference>
<dbReference type="GO" id="GO:0009231">
    <property type="term" value="P:riboflavin biosynthetic process"/>
    <property type="evidence" value="ECO:0007669"/>
    <property type="project" value="InterPro"/>
</dbReference>
<dbReference type="InterPro" id="IPR050765">
    <property type="entry name" value="Riboflavin_Biosynth_HTPR"/>
</dbReference>
<dbReference type="InterPro" id="IPR024072">
    <property type="entry name" value="DHFR-like_dom_sf"/>
</dbReference>
<feature type="domain" description="Bacterial bifunctional deaminase-reductase C-terminal" evidence="1">
    <location>
        <begin position="5"/>
        <end position="182"/>
    </location>
</feature>
<dbReference type="PANTHER" id="PTHR38011:SF11">
    <property type="entry name" value="2,5-DIAMINO-6-RIBOSYLAMINO-4(3H)-PYRIMIDINONE 5'-PHOSPHATE REDUCTASE"/>
    <property type="match status" value="1"/>
</dbReference>
<name>A0AA41QLI0_9HYPH</name>
<dbReference type="RefSeq" id="WP_281735728.1">
    <property type="nucleotide sequence ID" value="NZ_JAKETQ010000001.1"/>
</dbReference>
<dbReference type="GO" id="GO:0008703">
    <property type="term" value="F:5-amino-6-(5-phosphoribosylamino)uracil reductase activity"/>
    <property type="evidence" value="ECO:0007669"/>
    <property type="project" value="InterPro"/>
</dbReference>
<keyword evidence="3" id="KW-1185">Reference proteome</keyword>
<dbReference type="EMBL" id="JALAZD010000001">
    <property type="protein sequence ID" value="MCI0127087.1"/>
    <property type="molecule type" value="Genomic_DNA"/>
</dbReference>
<proteinExistence type="predicted"/>
<dbReference type="InterPro" id="IPR002734">
    <property type="entry name" value="RibDG_C"/>
</dbReference>
<dbReference type="AlphaFoldDB" id="A0AA41QLI0"/>
<dbReference type="SUPFAM" id="SSF53597">
    <property type="entry name" value="Dihydrofolate reductase-like"/>
    <property type="match status" value="1"/>
</dbReference>
<comment type="caution">
    <text evidence="2">The sequence shown here is derived from an EMBL/GenBank/DDBJ whole genome shotgun (WGS) entry which is preliminary data.</text>
</comment>
<dbReference type="Proteomes" id="UP001156140">
    <property type="component" value="Unassembled WGS sequence"/>
</dbReference>
<evidence type="ECO:0000313" key="2">
    <source>
        <dbReference type="EMBL" id="MCI0127087.1"/>
    </source>
</evidence>
<reference evidence="2" key="1">
    <citation type="submission" date="2022-03" db="EMBL/GenBank/DDBJ databases">
        <title>The complete genome sequence of a Methyloterrigena soli.</title>
        <authorList>
            <person name="Zi Z."/>
        </authorList>
    </citation>
    <scope>NUCLEOTIDE SEQUENCE</scope>
    <source>
        <strain evidence="2">M48</strain>
    </source>
</reference>
<evidence type="ECO:0000313" key="3">
    <source>
        <dbReference type="Proteomes" id="UP001156140"/>
    </source>
</evidence>
<organism evidence="2 3">
    <name type="scientific">Paradevosia shaoguanensis</name>
    <dbReference type="NCBI Taxonomy" id="1335043"/>
    <lineage>
        <taxon>Bacteria</taxon>
        <taxon>Pseudomonadati</taxon>
        <taxon>Pseudomonadota</taxon>
        <taxon>Alphaproteobacteria</taxon>
        <taxon>Hyphomicrobiales</taxon>
        <taxon>Devosiaceae</taxon>
        <taxon>Paradevosia</taxon>
    </lineage>
</organism>
<dbReference type="PANTHER" id="PTHR38011">
    <property type="entry name" value="DIHYDROFOLATE REDUCTASE FAMILY PROTEIN (AFU_ORTHOLOGUE AFUA_8G06820)"/>
    <property type="match status" value="1"/>
</dbReference>
<sequence>MRRLKMHIALSLDGYASVPGGDLSWITYDEELAQRSRMMTADADMAIFGRVTYKLMQSYWPGVPNDPDSTPGELEHARWISQSTKIAVSTTMTQADADWPETILLGADFAERLREIKRQPGGNIMGFGSPTLVNSCLAAGIVDDLFVNLIPVILGGGNLLFGPQERRGLKLVEAVPTSSGVVALHYHPQ</sequence>
<gene>
    <name evidence="2" type="ORF">ML536_09640</name>
</gene>
<accession>A0AA41QLI0</accession>
<dbReference type="Gene3D" id="3.40.430.10">
    <property type="entry name" value="Dihydrofolate Reductase, subunit A"/>
    <property type="match status" value="1"/>
</dbReference>
<protein>
    <submittedName>
        <fullName evidence="2">Dihydrofolate reductase family protein</fullName>
    </submittedName>
</protein>
<evidence type="ECO:0000259" key="1">
    <source>
        <dbReference type="Pfam" id="PF01872"/>
    </source>
</evidence>